<dbReference type="Gene3D" id="2.60.200.20">
    <property type="match status" value="1"/>
</dbReference>
<dbReference type="InterPro" id="IPR050923">
    <property type="entry name" value="Cell_Proc_Reg/RNA_Proc"/>
</dbReference>
<dbReference type="InterPro" id="IPR000253">
    <property type="entry name" value="FHA_dom"/>
</dbReference>
<feature type="region of interest" description="Disordered" evidence="2">
    <location>
        <begin position="268"/>
        <end position="382"/>
    </location>
</feature>
<keyword evidence="1" id="KW-0597">Phosphoprotein</keyword>
<evidence type="ECO:0000256" key="2">
    <source>
        <dbReference type="SAM" id="MobiDB-lite"/>
    </source>
</evidence>
<protein>
    <submittedName>
        <fullName evidence="4">FHA domain-containing protein</fullName>
    </submittedName>
</protein>
<evidence type="ECO:0000259" key="3">
    <source>
        <dbReference type="PROSITE" id="PS50006"/>
    </source>
</evidence>
<proteinExistence type="predicted"/>
<evidence type="ECO:0000256" key="1">
    <source>
        <dbReference type="ARBA" id="ARBA00022553"/>
    </source>
</evidence>
<dbReference type="CDD" id="cd00060">
    <property type="entry name" value="FHA"/>
    <property type="match status" value="1"/>
</dbReference>
<comment type="caution">
    <text evidence="4">The sequence shown here is derived from an EMBL/GenBank/DDBJ whole genome shotgun (WGS) entry which is preliminary data.</text>
</comment>
<name>A0ABQ7FML9_9ACTN</name>
<dbReference type="Pfam" id="PF00498">
    <property type="entry name" value="FHA"/>
    <property type="match status" value="1"/>
</dbReference>
<feature type="non-terminal residue" evidence="4">
    <location>
        <position position="382"/>
    </location>
</feature>
<dbReference type="EMBL" id="WHPN01000116">
    <property type="protein sequence ID" value="KAF4410187.1"/>
    <property type="molecule type" value="Genomic_DNA"/>
</dbReference>
<organism evidence="4 5">
    <name type="scientific">Streptomyces lycii</name>
    <dbReference type="NCBI Taxonomy" id="2654337"/>
    <lineage>
        <taxon>Bacteria</taxon>
        <taxon>Bacillati</taxon>
        <taxon>Actinomycetota</taxon>
        <taxon>Actinomycetes</taxon>
        <taxon>Kitasatosporales</taxon>
        <taxon>Streptomycetaceae</taxon>
        <taxon>Streptomyces</taxon>
    </lineage>
</organism>
<feature type="region of interest" description="Disordered" evidence="2">
    <location>
        <begin position="233"/>
        <end position="253"/>
    </location>
</feature>
<dbReference type="SUPFAM" id="SSF49879">
    <property type="entry name" value="SMAD/FHA domain"/>
    <property type="match status" value="1"/>
</dbReference>
<dbReference type="PROSITE" id="PS50006">
    <property type="entry name" value="FHA_DOMAIN"/>
    <property type="match status" value="1"/>
</dbReference>
<sequence>MQVRLTVLGPRGGQALRSCDVLVTAPAGTALAAVAGGLAAAVAAAPETGDTGPRDGEGTGPAHPSASGPGAPGPSASSPGTSASCSVSSGSSGTSSSGASGSSSSGASGASGSSGSSGPAVFYAGAERLDARRCALGEPPLVDGAVLSLNAPVEPGSHPGVAQEPASDAAARLHVAAGPDAGGVHLLHGGRVRIGRSADADVPLDDPDVSRLHCAVTVADDGAVTVADLGSTNGTALDGAPVDARPRPFGPGAQLRIGESVLRLESAPPAARDEGPLARPPVFPGSLPTAPDGEGHLRILRRPPGPAATGGAASDPGVPHPGTSRSGTPYPDSPHPGTPCPDSSQSGPAQSGLSHPGLSHHPGSSPLAAGSGSSASGGPSGG</sequence>
<accession>A0ABQ7FML9</accession>
<dbReference type="RefSeq" id="WP_156205237.1">
    <property type="nucleotide sequence ID" value="NZ_WHPN01000116.1"/>
</dbReference>
<gene>
    <name evidence="4" type="ORF">GCU69_05170</name>
</gene>
<dbReference type="InterPro" id="IPR008984">
    <property type="entry name" value="SMAD_FHA_dom_sf"/>
</dbReference>
<evidence type="ECO:0000313" key="5">
    <source>
        <dbReference type="Proteomes" id="UP000621266"/>
    </source>
</evidence>
<feature type="compositionally biased region" description="Low complexity" evidence="2">
    <location>
        <begin position="307"/>
        <end position="317"/>
    </location>
</feature>
<reference evidence="4 5" key="1">
    <citation type="submission" date="2019-10" db="EMBL/GenBank/DDBJ databases">
        <title>Streptomyces tenebrisbrunneis sp.nov., an endogenous actinomycete isolated from of Lycium ruthenicum.</title>
        <authorList>
            <person name="Ma L."/>
        </authorList>
    </citation>
    <scope>NUCLEOTIDE SEQUENCE [LARGE SCALE GENOMIC DNA]</scope>
    <source>
        <strain evidence="4 5">TRM 66187</strain>
    </source>
</reference>
<dbReference type="PANTHER" id="PTHR23308">
    <property type="entry name" value="NUCLEAR INHIBITOR OF PROTEIN PHOSPHATASE-1"/>
    <property type="match status" value="1"/>
</dbReference>
<keyword evidence="5" id="KW-1185">Reference proteome</keyword>
<dbReference type="Proteomes" id="UP000621266">
    <property type="component" value="Unassembled WGS sequence"/>
</dbReference>
<feature type="domain" description="FHA" evidence="3">
    <location>
        <begin position="192"/>
        <end position="242"/>
    </location>
</feature>
<feature type="compositionally biased region" description="Low complexity" evidence="2">
    <location>
        <begin position="60"/>
        <end position="118"/>
    </location>
</feature>
<evidence type="ECO:0000313" key="4">
    <source>
        <dbReference type="EMBL" id="KAF4410187.1"/>
    </source>
</evidence>
<feature type="region of interest" description="Disordered" evidence="2">
    <location>
        <begin position="45"/>
        <end position="118"/>
    </location>
</feature>
<dbReference type="SMART" id="SM00240">
    <property type="entry name" value="FHA"/>
    <property type="match status" value="1"/>
</dbReference>
<feature type="compositionally biased region" description="Low complexity" evidence="2">
    <location>
        <begin position="351"/>
        <end position="382"/>
    </location>
</feature>